<protein>
    <submittedName>
        <fullName evidence="1">ABC transporter G family member 49</fullName>
    </submittedName>
</protein>
<dbReference type="Proteomes" id="UP000727407">
    <property type="component" value="Unassembled WGS sequence"/>
</dbReference>
<dbReference type="EMBL" id="QNUK01000053">
    <property type="protein sequence ID" value="KAF5904676.1"/>
    <property type="molecule type" value="Genomic_DNA"/>
</dbReference>
<sequence>MAAIESTWLPEALEMNQERMLCISCTHTALYAASRHGRDPIIRRMRTPPPGFHSSSVHHARLSSWAPLTDNRRRQPVQLQAKLSTFYRPKHVSGKMTESIQCGCAFNTLSQYLDCSSLLLTAVILQPLCRVSQKTQSMSD</sequence>
<dbReference type="AlphaFoldDB" id="A0A8J4TVL9"/>
<organism evidence="1 2">
    <name type="scientific">Clarias magur</name>
    <name type="common">Asian catfish</name>
    <name type="synonym">Macropteronotus magur</name>
    <dbReference type="NCBI Taxonomy" id="1594786"/>
    <lineage>
        <taxon>Eukaryota</taxon>
        <taxon>Metazoa</taxon>
        <taxon>Chordata</taxon>
        <taxon>Craniata</taxon>
        <taxon>Vertebrata</taxon>
        <taxon>Euteleostomi</taxon>
        <taxon>Actinopterygii</taxon>
        <taxon>Neopterygii</taxon>
        <taxon>Teleostei</taxon>
        <taxon>Ostariophysi</taxon>
        <taxon>Siluriformes</taxon>
        <taxon>Clariidae</taxon>
        <taxon>Clarias</taxon>
    </lineage>
</organism>
<reference evidence="1" key="1">
    <citation type="submission" date="2020-07" db="EMBL/GenBank/DDBJ databases">
        <title>Clarias magur genome sequencing, assembly and annotation.</title>
        <authorList>
            <person name="Kushwaha B."/>
            <person name="Kumar R."/>
            <person name="Das P."/>
            <person name="Joshi C.G."/>
            <person name="Kumar D."/>
            <person name="Nagpure N.S."/>
            <person name="Pandey M."/>
            <person name="Agarwal S."/>
            <person name="Srivastava S."/>
            <person name="Singh M."/>
            <person name="Sahoo L."/>
            <person name="Jayasankar P."/>
            <person name="Meher P.K."/>
            <person name="Koringa P.G."/>
            <person name="Iquebal M.A."/>
            <person name="Das S.P."/>
            <person name="Bit A."/>
            <person name="Patnaik S."/>
            <person name="Patel N."/>
            <person name="Shah T.M."/>
            <person name="Hinsu A."/>
            <person name="Jena J.K."/>
        </authorList>
    </citation>
    <scope>NUCLEOTIDE SEQUENCE</scope>
    <source>
        <strain evidence="1">CIFAMagur01</strain>
        <tissue evidence="1">Testis</tissue>
    </source>
</reference>
<keyword evidence="2" id="KW-1185">Reference proteome</keyword>
<comment type="caution">
    <text evidence="1">The sequence shown here is derived from an EMBL/GenBank/DDBJ whole genome shotgun (WGS) entry which is preliminary data.</text>
</comment>
<evidence type="ECO:0000313" key="2">
    <source>
        <dbReference type="Proteomes" id="UP000727407"/>
    </source>
</evidence>
<name>A0A8J4TVL9_CLAMG</name>
<accession>A0A8J4TVL9</accession>
<proteinExistence type="predicted"/>
<evidence type="ECO:0000313" key="1">
    <source>
        <dbReference type="EMBL" id="KAF5904676.1"/>
    </source>
</evidence>
<gene>
    <name evidence="1" type="primary">hda</name>
    <name evidence="1" type="ORF">DAT39_005551</name>
</gene>